<keyword evidence="3" id="KW-1185">Reference proteome</keyword>
<sequence length="197" mass="22779">MNSFEILFRYIEKKSSLSLKEDDKVRIQEKFKPKKLHKKQYFLQEGDVCKYMGFIVSGATRMFRVDQKGHEHVLKLAVEEFWTGDHESFKQLTPSPYYVEAVENVNMLMVSNAQLDHLIHTIPAIAAMMNVIYPEAVITINKRILAAISLTAEERYDDLCKTNPEFLHRFPQGMIASYLGVSGETLSRLKKVYLKAQ</sequence>
<evidence type="ECO:0000259" key="1">
    <source>
        <dbReference type="Pfam" id="PF00027"/>
    </source>
</evidence>
<reference evidence="2 3" key="1">
    <citation type="submission" date="2024-09" db="EMBL/GenBank/DDBJ databases">
        <authorList>
            <person name="Sun Q."/>
            <person name="Mori K."/>
        </authorList>
    </citation>
    <scope>NUCLEOTIDE SEQUENCE [LARGE SCALE GENOMIC DNA]</scope>
    <source>
        <strain evidence="2 3">NCAIM B.02415</strain>
    </source>
</reference>
<comment type="caution">
    <text evidence="2">The sequence shown here is derived from an EMBL/GenBank/DDBJ whole genome shotgun (WGS) entry which is preliminary data.</text>
</comment>
<dbReference type="Gene3D" id="2.60.120.10">
    <property type="entry name" value="Jelly Rolls"/>
    <property type="match status" value="1"/>
</dbReference>
<feature type="domain" description="Cyclic nucleotide-binding" evidence="1">
    <location>
        <begin position="34"/>
        <end position="120"/>
    </location>
</feature>
<accession>A0ABV6L7S2</accession>
<organism evidence="2 3">
    <name type="scientific">Mucilaginibacter angelicae</name>
    <dbReference type="NCBI Taxonomy" id="869718"/>
    <lineage>
        <taxon>Bacteria</taxon>
        <taxon>Pseudomonadati</taxon>
        <taxon>Bacteroidota</taxon>
        <taxon>Sphingobacteriia</taxon>
        <taxon>Sphingobacteriales</taxon>
        <taxon>Sphingobacteriaceae</taxon>
        <taxon>Mucilaginibacter</taxon>
    </lineage>
</organism>
<dbReference type="InterPro" id="IPR000595">
    <property type="entry name" value="cNMP-bd_dom"/>
</dbReference>
<dbReference type="RefSeq" id="WP_377023348.1">
    <property type="nucleotide sequence ID" value="NZ_JBHLTS010000022.1"/>
</dbReference>
<dbReference type="CDD" id="cd00038">
    <property type="entry name" value="CAP_ED"/>
    <property type="match status" value="1"/>
</dbReference>
<protein>
    <submittedName>
        <fullName evidence="2">Crp/Fnr family transcriptional regulator</fullName>
    </submittedName>
</protein>
<dbReference type="Proteomes" id="UP001589828">
    <property type="component" value="Unassembled WGS sequence"/>
</dbReference>
<dbReference type="EMBL" id="JBHLTS010000022">
    <property type="protein sequence ID" value="MFC0515529.1"/>
    <property type="molecule type" value="Genomic_DNA"/>
</dbReference>
<proteinExistence type="predicted"/>
<gene>
    <name evidence="2" type="ORF">ACFFGT_15020</name>
</gene>
<evidence type="ECO:0000313" key="2">
    <source>
        <dbReference type="EMBL" id="MFC0515529.1"/>
    </source>
</evidence>
<dbReference type="SUPFAM" id="SSF51206">
    <property type="entry name" value="cAMP-binding domain-like"/>
    <property type="match status" value="1"/>
</dbReference>
<evidence type="ECO:0000313" key="3">
    <source>
        <dbReference type="Proteomes" id="UP001589828"/>
    </source>
</evidence>
<dbReference type="InterPro" id="IPR018490">
    <property type="entry name" value="cNMP-bd_dom_sf"/>
</dbReference>
<dbReference type="Pfam" id="PF00027">
    <property type="entry name" value="cNMP_binding"/>
    <property type="match status" value="1"/>
</dbReference>
<name>A0ABV6L7S2_9SPHI</name>
<dbReference type="InterPro" id="IPR014710">
    <property type="entry name" value="RmlC-like_jellyroll"/>
</dbReference>